<dbReference type="InterPro" id="IPR022496">
    <property type="entry name" value="T6A_TsaB"/>
</dbReference>
<protein>
    <submittedName>
        <fullName evidence="2">Putative O-sialoglycoprotein metallo-endopeptidase (M22 family)</fullName>
    </submittedName>
</protein>
<dbReference type="AlphaFoldDB" id="A0A0F4LV17"/>
<dbReference type="InterPro" id="IPR000905">
    <property type="entry name" value="Gcp-like_dom"/>
</dbReference>
<dbReference type="PATRIC" id="fig|1218492.5.peg.518"/>
<accession>A0A0F4LV17</accession>
<evidence type="ECO:0000313" key="3">
    <source>
        <dbReference type="Proteomes" id="UP000033558"/>
    </source>
</evidence>
<dbReference type="GO" id="GO:0002949">
    <property type="term" value="P:tRNA threonylcarbamoyladenosine modification"/>
    <property type="evidence" value="ECO:0007669"/>
    <property type="project" value="InterPro"/>
</dbReference>
<dbReference type="NCBIfam" id="TIGR03725">
    <property type="entry name" value="T6A_YeaZ"/>
    <property type="match status" value="1"/>
</dbReference>
<sequence>MNLLALDTSNRSLTVASASDHHLIAQVSYENQHSHSVTLMPAVDQVVQQAGWQPQDLDRIIVAQGPGSYTGLRIGVTTAKMLAWTLHKELVGVSSLAVLAQNVGPTKGYLVPLFDARNHNVFAGVYRFNEQEQLETVVEDQHLALATLLQELHQIDQPLCFIYDLRADFQEQIKNSLGTQVRFIDCYQPQPESLITLGLQAAVITDLNQFVPHYLRQTQAELIWSQTHSVNSSSNYVEDV</sequence>
<proteinExistence type="predicted"/>
<reference evidence="2 3" key="1">
    <citation type="submission" date="2015-01" db="EMBL/GenBank/DDBJ databases">
        <title>Comparative genomics of the lactic acid bacteria isolated from the honey bee gut.</title>
        <authorList>
            <person name="Ellegaard K.M."/>
            <person name="Tamarit D."/>
            <person name="Javelind E."/>
            <person name="Olofsson T."/>
            <person name="Andersson S.G."/>
            <person name="Vasquez A."/>
        </authorList>
    </citation>
    <scope>NUCLEOTIDE SEQUENCE [LARGE SCALE GENOMIC DNA]</scope>
    <source>
        <strain evidence="2 3">Bin4</strain>
    </source>
</reference>
<dbReference type="PANTHER" id="PTHR11735">
    <property type="entry name" value="TRNA N6-ADENOSINE THREONYLCARBAMOYLTRANSFERASE"/>
    <property type="match status" value="1"/>
</dbReference>
<evidence type="ECO:0000259" key="1">
    <source>
        <dbReference type="Pfam" id="PF00814"/>
    </source>
</evidence>
<dbReference type="OrthoDB" id="9784166at2"/>
<comment type="caution">
    <text evidence="2">The sequence shown here is derived from an EMBL/GenBank/DDBJ whole genome shotgun (WGS) entry which is preliminary data.</text>
</comment>
<dbReference type="STRING" id="1218492.JG30_03960"/>
<dbReference type="GO" id="GO:0005829">
    <property type="term" value="C:cytosol"/>
    <property type="evidence" value="ECO:0007669"/>
    <property type="project" value="TreeGrafter"/>
</dbReference>
<organism evidence="2 3">
    <name type="scientific">Bombilactobacillus mellifer</name>
    <dbReference type="NCBI Taxonomy" id="1218492"/>
    <lineage>
        <taxon>Bacteria</taxon>
        <taxon>Bacillati</taxon>
        <taxon>Bacillota</taxon>
        <taxon>Bacilli</taxon>
        <taxon>Lactobacillales</taxon>
        <taxon>Lactobacillaceae</taxon>
        <taxon>Bombilactobacillus</taxon>
    </lineage>
</organism>
<gene>
    <name evidence="2" type="ORF">JG30_03960</name>
</gene>
<feature type="domain" description="Gcp-like" evidence="1">
    <location>
        <begin position="32"/>
        <end position="221"/>
    </location>
</feature>
<dbReference type="InterPro" id="IPR043129">
    <property type="entry name" value="ATPase_NBD"/>
</dbReference>
<keyword evidence="3" id="KW-1185">Reference proteome</keyword>
<dbReference type="EMBL" id="JXJQ01000005">
    <property type="protein sequence ID" value="KJY62607.1"/>
    <property type="molecule type" value="Genomic_DNA"/>
</dbReference>
<dbReference type="Pfam" id="PF00814">
    <property type="entry name" value="TsaD"/>
    <property type="match status" value="1"/>
</dbReference>
<dbReference type="PANTHER" id="PTHR11735:SF11">
    <property type="entry name" value="TRNA THREONYLCARBAMOYLADENOSINE BIOSYNTHESIS PROTEIN TSAB"/>
    <property type="match status" value="1"/>
</dbReference>
<dbReference type="Proteomes" id="UP000033558">
    <property type="component" value="Unassembled WGS sequence"/>
</dbReference>
<evidence type="ECO:0000313" key="2">
    <source>
        <dbReference type="EMBL" id="KJY62607.1"/>
    </source>
</evidence>
<dbReference type="SUPFAM" id="SSF53067">
    <property type="entry name" value="Actin-like ATPase domain"/>
    <property type="match status" value="2"/>
</dbReference>
<dbReference type="Gene3D" id="3.30.420.40">
    <property type="match status" value="2"/>
</dbReference>
<dbReference type="CDD" id="cd24032">
    <property type="entry name" value="ASKHA_NBD_TsaB"/>
    <property type="match status" value="1"/>
</dbReference>
<dbReference type="HOGENOM" id="CLU_064886_0_1_9"/>
<dbReference type="RefSeq" id="WP_046315746.1">
    <property type="nucleotide sequence ID" value="NZ_JAMBJK010000003.1"/>
</dbReference>
<name>A0A0F4LV17_9LACO</name>